<dbReference type="PANTHER" id="PTHR43617">
    <property type="entry name" value="L-AMINO ACID N-ACETYLTRANSFERASE"/>
    <property type="match status" value="1"/>
</dbReference>
<dbReference type="GO" id="GO:0016747">
    <property type="term" value="F:acyltransferase activity, transferring groups other than amino-acyl groups"/>
    <property type="evidence" value="ECO:0007669"/>
    <property type="project" value="InterPro"/>
</dbReference>
<dbReference type="PANTHER" id="PTHR43617:SF30">
    <property type="entry name" value="HISTONE ACETYLTRANSFERASE"/>
    <property type="match status" value="1"/>
</dbReference>
<dbReference type="Proteomes" id="UP000181936">
    <property type="component" value="Chromosome"/>
</dbReference>
<evidence type="ECO:0000313" key="3">
    <source>
        <dbReference type="Proteomes" id="UP000181936"/>
    </source>
</evidence>
<protein>
    <submittedName>
        <fullName evidence="2">GNAT family acetyltransferase</fullName>
    </submittedName>
</protein>
<organism evidence="2 3">
    <name type="scientific">Bacillus weihaiensis</name>
    <dbReference type="NCBI Taxonomy" id="1547283"/>
    <lineage>
        <taxon>Bacteria</taxon>
        <taxon>Bacillati</taxon>
        <taxon>Bacillota</taxon>
        <taxon>Bacilli</taxon>
        <taxon>Bacillales</taxon>
        <taxon>Bacillaceae</taxon>
        <taxon>Bacillus</taxon>
    </lineage>
</organism>
<name>A0A1L3MTL5_9BACI</name>
<dbReference type="PROSITE" id="PS51186">
    <property type="entry name" value="GNAT"/>
    <property type="match status" value="1"/>
</dbReference>
<gene>
    <name evidence="2" type="ORF">A9C19_13285</name>
</gene>
<dbReference type="InterPro" id="IPR016181">
    <property type="entry name" value="Acyl_CoA_acyltransferase"/>
</dbReference>
<sequence length="166" mass="18934">MKIRSAQLKDVEAISDVHIKSWKQTYTEIVPEKYLSTLSIEEKRQLWTRVIPNGGVYVVQDDHGDVIGFASGGKERTGTYEKYEGELYAIYLLKQYQGRGIGKKLFQVVVNDLKTKEIQSLVVWVIAENSSRLFYEKMEGVPIDKKEIDIGGVLVEEIAFGWTSLK</sequence>
<evidence type="ECO:0000259" key="1">
    <source>
        <dbReference type="PROSITE" id="PS51186"/>
    </source>
</evidence>
<dbReference type="STRING" id="1547283.A9C19_13285"/>
<dbReference type="InterPro" id="IPR050276">
    <property type="entry name" value="MshD_Acetyltransferase"/>
</dbReference>
<dbReference type="OrthoDB" id="5292888at2"/>
<reference evidence="2 3" key="1">
    <citation type="journal article" date="2016" name="Sci. Rep.">
        <title>Complete genome sequence and transcriptomic analysis of a novel marine strain Bacillus weihaiensis reveals the mechanism of brown algae degradation.</title>
        <authorList>
            <person name="Zhu Y."/>
            <person name="Chen P."/>
            <person name="Bao Y."/>
            <person name="Men Y."/>
            <person name="Zeng Y."/>
            <person name="Yang J."/>
            <person name="Sun J."/>
            <person name="Sun Y."/>
        </authorList>
    </citation>
    <scope>NUCLEOTIDE SEQUENCE [LARGE SCALE GENOMIC DNA]</scope>
    <source>
        <strain evidence="2 3">Alg07</strain>
    </source>
</reference>
<dbReference type="AlphaFoldDB" id="A0A1L3MTL5"/>
<accession>A0A1L3MTL5</accession>
<dbReference type="KEGG" id="bwh:A9C19_13285"/>
<feature type="domain" description="N-acetyltransferase" evidence="1">
    <location>
        <begin position="1"/>
        <end position="166"/>
    </location>
</feature>
<proteinExistence type="predicted"/>
<dbReference type="Pfam" id="PF00583">
    <property type="entry name" value="Acetyltransf_1"/>
    <property type="match status" value="1"/>
</dbReference>
<evidence type="ECO:0000313" key="2">
    <source>
        <dbReference type="EMBL" id="APH05644.1"/>
    </source>
</evidence>
<dbReference type="InterPro" id="IPR000182">
    <property type="entry name" value="GNAT_dom"/>
</dbReference>
<keyword evidence="3" id="KW-1185">Reference proteome</keyword>
<dbReference type="EMBL" id="CP016020">
    <property type="protein sequence ID" value="APH05644.1"/>
    <property type="molecule type" value="Genomic_DNA"/>
</dbReference>
<dbReference type="CDD" id="cd04301">
    <property type="entry name" value="NAT_SF"/>
    <property type="match status" value="1"/>
</dbReference>
<dbReference type="RefSeq" id="WP_072580437.1">
    <property type="nucleotide sequence ID" value="NZ_CP016020.1"/>
</dbReference>
<keyword evidence="2" id="KW-0808">Transferase</keyword>
<dbReference type="SUPFAM" id="SSF55729">
    <property type="entry name" value="Acyl-CoA N-acyltransferases (Nat)"/>
    <property type="match status" value="1"/>
</dbReference>
<dbReference type="Gene3D" id="3.40.630.30">
    <property type="match status" value="1"/>
</dbReference>